<keyword evidence="2" id="KW-0812">Transmembrane</keyword>
<evidence type="ECO:0000313" key="4">
    <source>
        <dbReference type="Proteomes" id="UP000295277"/>
    </source>
</evidence>
<protein>
    <submittedName>
        <fullName evidence="3">5-bromo-4-chloroindolyl phosphate hydrolysis protein</fullName>
    </submittedName>
</protein>
<evidence type="ECO:0000256" key="1">
    <source>
        <dbReference type="SAM" id="MobiDB-lite"/>
    </source>
</evidence>
<evidence type="ECO:0000256" key="2">
    <source>
        <dbReference type="SAM" id="Phobius"/>
    </source>
</evidence>
<feature type="transmembrane region" description="Helical" evidence="2">
    <location>
        <begin position="61"/>
        <end position="78"/>
    </location>
</feature>
<dbReference type="InterPro" id="IPR018770">
    <property type="entry name" value="ChloroindolylP_hydrolase"/>
</dbReference>
<dbReference type="OrthoDB" id="7375296at2"/>
<sequence length="304" mass="33408">MAQRYGGKYSPDPRPGDGSAPPPRHPFQGQRAARSRGRANLMFVVPLALVPRAFLSDPTGMALTLMALGVLLLAAWLTREGLKAEDVWAVRKVARRPAIPRKMFGSALTGAGLFLAGMTPGAGFLAPAIFAVLGVVLHSAAFGVDPMRDKGIEGADSLQRERVARVIDEAEKHLRTMTDAIARAGDRRLEARVERFQGTVREMFRTVENDPRDLTAARRYLVVYLLGARDATVKFAELYARTRDAGARADYEALLTDLEENFTARTRTLLLDDRADLDIEIEVLRDRLQREGVRTASAIPNSGE</sequence>
<reference evidence="3 4" key="1">
    <citation type="submission" date="2019-03" db="EMBL/GenBank/DDBJ databases">
        <title>Genomic Encyclopedia of Type Strains, Phase IV (KMG-IV): sequencing the most valuable type-strain genomes for metagenomic binning, comparative biology and taxonomic classification.</title>
        <authorList>
            <person name="Goeker M."/>
        </authorList>
    </citation>
    <scope>NUCLEOTIDE SEQUENCE [LARGE SCALE GENOMIC DNA]</scope>
    <source>
        <strain evidence="3 4">DSM 21153</strain>
    </source>
</reference>
<feature type="transmembrane region" description="Helical" evidence="2">
    <location>
        <begin position="99"/>
        <end position="118"/>
    </location>
</feature>
<dbReference type="Pfam" id="PF10112">
    <property type="entry name" value="Halogen_Hydrol"/>
    <property type="match status" value="1"/>
</dbReference>
<evidence type="ECO:0000313" key="3">
    <source>
        <dbReference type="EMBL" id="TCM84386.1"/>
    </source>
</evidence>
<comment type="caution">
    <text evidence="3">The sequence shown here is derived from an EMBL/GenBank/DDBJ whole genome shotgun (WGS) entry which is preliminary data.</text>
</comment>
<dbReference type="Proteomes" id="UP000295277">
    <property type="component" value="Unassembled WGS sequence"/>
</dbReference>
<accession>A0A4R1YU88</accession>
<feature type="transmembrane region" description="Helical" evidence="2">
    <location>
        <begin position="39"/>
        <end position="55"/>
    </location>
</feature>
<dbReference type="AlphaFoldDB" id="A0A4R1YU88"/>
<dbReference type="EMBL" id="SLVM01000012">
    <property type="protein sequence ID" value="TCM84386.1"/>
    <property type="molecule type" value="Genomic_DNA"/>
</dbReference>
<organism evidence="3 4">
    <name type="scientific">Rhodovulum steppense</name>
    <dbReference type="NCBI Taxonomy" id="540251"/>
    <lineage>
        <taxon>Bacteria</taxon>
        <taxon>Pseudomonadati</taxon>
        <taxon>Pseudomonadota</taxon>
        <taxon>Alphaproteobacteria</taxon>
        <taxon>Rhodobacterales</taxon>
        <taxon>Paracoccaceae</taxon>
        <taxon>Rhodovulum</taxon>
    </lineage>
</organism>
<name>A0A4R1YU88_9RHOB</name>
<proteinExistence type="predicted"/>
<feature type="region of interest" description="Disordered" evidence="1">
    <location>
        <begin position="1"/>
        <end position="32"/>
    </location>
</feature>
<dbReference type="RefSeq" id="WP_132694945.1">
    <property type="nucleotide sequence ID" value="NZ_SLVM01000012.1"/>
</dbReference>
<gene>
    <name evidence="3" type="ORF">EV216_11223</name>
</gene>
<keyword evidence="2" id="KW-1133">Transmembrane helix</keyword>
<keyword evidence="4" id="KW-1185">Reference proteome</keyword>
<keyword evidence="2" id="KW-0472">Membrane</keyword>